<accession>A0AA41S3U9</accession>
<dbReference type="EMBL" id="JAJJMA010060155">
    <property type="protein sequence ID" value="MCL7026693.1"/>
    <property type="molecule type" value="Genomic_DNA"/>
</dbReference>
<protein>
    <submittedName>
        <fullName evidence="7">Uncharacterized protein</fullName>
    </submittedName>
</protein>
<keyword evidence="4 6" id="KW-0732">Signal</keyword>
<evidence type="ECO:0000256" key="2">
    <source>
        <dbReference type="ARBA" id="ARBA00022523"/>
    </source>
</evidence>
<reference evidence="7" key="1">
    <citation type="submission" date="2022-03" db="EMBL/GenBank/DDBJ databases">
        <title>A functionally conserved STORR gene fusion in Papaver species that diverged 16.8 million years ago.</title>
        <authorList>
            <person name="Catania T."/>
        </authorList>
    </citation>
    <scope>NUCLEOTIDE SEQUENCE</scope>
    <source>
        <strain evidence="7">S-191538</strain>
    </source>
</reference>
<dbReference type="PANTHER" id="PTHR31279">
    <property type="entry name" value="PROTEIN EXORDIUM-LIKE 5"/>
    <property type="match status" value="1"/>
</dbReference>
<dbReference type="AlphaFoldDB" id="A0AA41S3U9"/>
<keyword evidence="2" id="KW-0052">Apoplast</keyword>
<feature type="chain" id="PRO_5041341179" evidence="6">
    <location>
        <begin position="25"/>
        <end position="319"/>
    </location>
</feature>
<comment type="similarity">
    <text evidence="5">Belongs to the EXORDIUM family.</text>
</comment>
<comment type="subcellular location">
    <subcellularLocation>
        <location evidence="1">Secreted</location>
        <location evidence="1">Extracellular space</location>
        <location evidence="1">Apoplast</location>
    </subcellularLocation>
</comment>
<evidence type="ECO:0000256" key="3">
    <source>
        <dbReference type="ARBA" id="ARBA00022525"/>
    </source>
</evidence>
<evidence type="ECO:0000256" key="4">
    <source>
        <dbReference type="ARBA" id="ARBA00022729"/>
    </source>
</evidence>
<comment type="caution">
    <text evidence="7">The sequence shown here is derived from an EMBL/GenBank/DDBJ whole genome shotgun (WGS) entry which is preliminary data.</text>
</comment>
<evidence type="ECO:0000313" key="7">
    <source>
        <dbReference type="EMBL" id="MCL7026693.1"/>
    </source>
</evidence>
<keyword evidence="3" id="KW-0964">Secreted</keyword>
<evidence type="ECO:0000313" key="8">
    <source>
        <dbReference type="Proteomes" id="UP001177140"/>
    </source>
</evidence>
<evidence type="ECO:0000256" key="5">
    <source>
        <dbReference type="ARBA" id="ARBA00023591"/>
    </source>
</evidence>
<keyword evidence="8" id="KW-1185">Reference proteome</keyword>
<sequence length="319" mass="34238">MASTSTCFILGFLLFVCHFHFSLATGRKLNELVQDPPAIPMFYHNGPLLSGQISVNLIWYGNFKQTQKAIISDFFSSLYTTPKNIHSPSVSMWWKNIEKYYNILPKSSSRKPTSAPVLKLGRQVCDEKYSLGKSLSNKKIARLASRGAQSNAINVVLTSSDVTVDGFCSSRCGAHGVGNYSGDKTKYAYIWVGNSETQCPGQCAWPFHQPIFGPKGAPLTAPNKDVGVDGMIINLASLLAGTATNPFGNGYYQGPAVGHLEIASACTGVFGKGAFPGYAGNLLVDSKTGASYNANGANGRKYLLPALFDPFTSTCSSLV</sequence>
<evidence type="ECO:0000256" key="1">
    <source>
        <dbReference type="ARBA" id="ARBA00004271"/>
    </source>
</evidence>
<name>A0AA41S3U9_PAPNU</name>
<evidence type="ECO:0000256" key="6">
    <source>
        <dbReference type="SAM" id="SignalP"/>
    </source>
</evidence>
<gene>
    <name evidence="7" type="ORF">MKW94_020724</name>
</gene>
<dbReference type="PANTHER" id="PTHR31279:SF54">
    <property type="entry name" value="PROTEIN EXORDIUM-RELATED"/>
    <property type="match status" value="1"/>
</dbReference>
<dbReference type="Proteomes" id="UP001177140">
    <property type="component" value="Unassembled WGS sequence"/>
</dbReference>
<dbReference type="Pfam" id="PF04674">
    <property type="entry name" value="Phi_1"/>
    <property type="match status" value="1"/>
</dbReference>
<organism evidence="7 8">
    <name type="scientific">Papaver nudicaule</name>
    <name type="common">Iceland poppy</name>
    <dbReference type="NCBI Taxonomy" id="74823"/>
    <lineage>
        <taxon>Eukaryota</taxon>
        <taxon>Viridiplantae</taxon>
        <taxon>Streptophyta</taxon>
        <taxon>Embryophyta</taxon>
        <taxon>Tracheophyta</taxon>
        <taxon>Spermatophyta</taxon>
        <taxon>Magnoliopsida</taxon>
        <taxon>Ranunculales</taxon>
        <taxon>Papaveraceae</taxon>
        <taxon>Papaveroideae</taxon>
        <taxon>Papaver</taxon>
    </lineage>
</organism>
<dbReference type="InterPro" id="IPR006766">
    <property type="entry name" value="EXORDIUM-like"/>
</dbReference>
<dbReference type="GO" id="GO:0048046">
    <property type="term" value="C:apoplast"/>
    <property type="evidence" value="ECO:0007669"/>
    <property type="project" value="UniProtKB-SubCell"/>
</dbReference>
<feature type="signal peptide" evidence="6">
    <location>
        <begin position="1"/>
        <end position="24"/>
    </location>
</feature>
<proteinExistence type="inferred from homology"/>